<name>A0AAW0GFT7_9APHY</name>
<keyword evidence="2" id="KW-1185">Reference proteome</keyword>
<evidence type="ECO:0000313" key="2">
    <source>
        <dbReference type="Proteomes" id="UP001385951"/>
    </source>
</evidence>
<organism evidence="1 2">
    <name type="scientific">Cerrena zonata</name>
    <dbReference type="NCBI Taxonomy" id="2478898"/>
    <lineage>
        <taxon>Eukaryota</taxon>
        <taxon>Fungi</taxon>
        <taxon>Dikarya</taxon>
        <taxon>Basidiomycota</taxon>
        <taxon>Agaricomycotina</taxon>
        <taxon>Agaricomycetes</taxon>
        <taxon>Polyporales</taxon>
        <taxon>Cerrenaceae</taxon>
        <taxon>Cerrena</taxon>
    </lineage>
</organism>
<comment type="caution">
    <text evidence="1">The sequence shown here is derived from an EMBL/GenBank/DDBJ whole genome shotgun (WGS) entry which is preliminary data.</text>
</comment>
<evidence type="ECO:0000313" key="1">
    <source>
        <dbReference type="EMBL" id="KAK7692271.1"/>
    </source>
</evidence>
<sequence>MLSIFNTDKQQEKIIRNKVTQKSNIVVQRSTELRDKIPENTNHPIVDKVRRDGSNLAGGGALLLDKLDALSTLEKPAKKQELKTLKVKADKYCKDVVTWDRNAITSLQMQEFGYLNMMVSPAQSSATTRNNSASTSSTVDEPYVHPANYWDCDLVDKINEAGKTPPVRLISNRAGESSQ</sequence>
<dbReference type="AlphaFoldDB" id="A0AAW0GFT7"/>
<dbReference type="EMBL" id="JASBNA010000004">
    <property type="protein sequence ID" value="KAK7692271.1"/>
    <property type="molecule type" value="Genomic_DNA"/>
</dbReference>
<dbReference type="Proteomes" id="UP001385951">
    <property type="component" value="Unassembled WGS sequence"/>
</dbReference>
<proteinExistence type="predicted"/>
<accession>A0AAW0GFT7</accession>
<gene>
    <name evidence="1" type="ORF">QCA50_003896</name>
</gene>
<reference evidence="1 2" key="1">
    <citation type="submission" date="2022-09" db="EMBL/GenBank/DDBJ databases">
        <authorList>
            <person name="Palmer J.M."/>
        </authorList>
    </citation>
    <scope>NUCLEOTIDE SEQUENCE [LARGE SCALE GENOMIC DNA]</scope>
    <source>
        <strain evidence="1 2">DSM 7382</strain>
    </source>
</reference>
<protein>
    <submittedName>
        <fullName evidence="1">Uncharacterized protein</fullName>
    </submittedName>
</protein>